<dbReference type="RefSeq" id="WP_303306024.1">
    <property type="nucleotide sequence ID" value="NZ_JAODOP010000004.1"/>
</dbReference>
<gene>
    <name evidence="4" type="ORF">N1F79_11125</name>
</gene>
<proteinExistence type="inferred from homology"/>
<dbReference type="EMBL" id="JAODOP010000004">
    <property type="protein sequence ID" value="MEF3833684.1"/>
    <property type="molecule type" value="Genomic_DNA"/>
</dbReference>
<dbReference type="Proteomes" id="UP001337305">
    <property type="component" value="Unassembled WGS sequence"/>
</dbReference>
<dbReference type="Gene3D" id="1.10.12.10">
    <property type="entry name" value="Lyase 2-enoyl-coa Hydratase, Chain A, domain 2"/>
    <property type="match status" value="1"/>
</dbReference>
<dbReference type="SUPFAM" id="SSF52096">
    <property type="entry name" value="ClpP/crotonase"/>
    <property type="match status" value="1"/>
</dbReference>
<dbReference type="Gene3D" id="3.90.226.10">
    <property type="entry name" value="2-enoyl-CoA Hydratase, Chain A, domain 1"/>
    <property type="match status" value="1"/>
</dbReference>
<keyword evidence="2" id="KW-0456">Lyase</keyword>
<organism evidence="4 5">
    <name type="scientific">Flavivirga spongiicola</name>
    <dbReference type="NCBI Taxonomy" id="421621"/>
    <lineage>
        <taxon>Bacteria</taxon>
        <taxon>Pseudomonadati</taxon>
        <taxon>Bacteroidota</taxon>
        <taxon>Flavobacteriia</taxon>
        <taxon>Flavobacteriales</taxon>
        <taxon>Flavobacteriaceae</taxon>
        <taxon>Flavivirga</taxon>
    </lineage>
</organism>
<evidence type="ECO:0000313" key="5">
    <source>
        <dbReference type="Proteomes" id="UP001337305"/>
    </source>
</evidence>
<dbReference type="InterPro" id="IPR001753">
    <property type="entry name" value="Enoyl-CoA_hydra/iso"/>
</dbReference>
<dbReference type="InterPro" id="IPR014748">
    <property type="entry name" value="Enoyl-CoA_hydra_C"/>
</dbReference>
<reference evidence="4 5" key="1">
    <citation type="submission" date="2022-09" db="EMBL/GenBank/DDBJ databases">
        <title>Genome sequencing of Flavivirga sp. MEBiC05379.</title>
        <authorList>
            <person name="Oh H.-M."/>
            <person name="Kwon K.K."/>
            <person name="Park M.J."/>
            <person name="Yang S.-H."/>
        </authorList>
    </citation>
    <scope>NUCLEOTIDE SEQUENCE [LARGE SCALE GENOMIC DNA]</scope>
    <source>
        <strain evidence="4 5">MEBiC05379</strain>
    </source>
</reference>
<dbReference type="PANTHER" id="PTHR11941">
    <property type="entry name" value="ENOYL-COA HYDRATASE-RELATED"/>
    <property type="match status" value="1"/>
</dbReference>
<evidence type="ECO:0000256" key="2">
    <source>
        <dbReference type="ARBA" id="ARBA00023239"/>
    </source>
</evidence>
<dbReference type="PROSITE" id="PS00166">
    <property type="entry name" value="ENOYL_COA_HYDRATASE"/>
    <property type="match status" value="1"/>
</dbReference>
<accession>A0ABU7XTA7</accession>
<evidence type="ECO:0000256" key="1">
    <source>
        <dbReference type="ARBA" id="ARBA00005254"/>
    </source>
</evidence>
<evidence type="ECO:0000313" key="4">
    <source>
        <dbReference type="EMBL" id="MEF3833684.1"/>
    </source>
</evidence>
<keyword evidence="5" id="KW-1185">Reference proteome</keyword>
<sequence length="261" mass="27927">MSYTNILSEENNNGITTITINRPKKLNALNKETIQELHAAFKEADLDKKTKVIIVTGSGEKAFVAGADISEFANYSIEEGKMLASKGQELLFDFIENLSTPTIAAINGFALGGGLELAMACHFRVASTNAKMGLPEVSLGVIPGYGGTQRLPQLVGKGRAMELIMTAGMIDANKALNDGLVNHVVTLEELLPFCEKIAGKIARNSSVAISAAIKAINANFKDGVNGFDTEIQEFGNCFGSEDFTEGTTAFLEKRKADFPGR</sequence>
<dbReference type="InterPro" id="IPR018376">
    <property type="entry name" value="Enoyl-CoA_hyd/isom_CS"/>
</dbReference>
<dbReference type="CDD" id="cd06558">
    <property type="entry name" value="crotonase-like"/>
    <property type="match status" value="1"/>
</dbReference>
<protein>
    <submittedName>
        <fullName evidence="4">Enoyl-CoA hydratase-related protein</fullName>
    </submittedName>
</protein>
<name>A0ABU7XTA7_9FLAO</name>
<dbReference type="Pfam" id="PF00378">
    <property type="entry name" value="ECH_1"/>
    <property type="match status" value="1"/>
</dbReference>
<dbReference type="InterPro" id="IPR029045">
    <property type="entry name" value="ClpP/crotonase-like_dom_sf"/>
</dbReference>
<comment type="caution">
    <text evidence="4">The sequence shown here is derived from an EMBL/GenBank/DDBJ whole genome shotgun (WGS) entry which is preliminary data.</text>
</comment>
<evidence type="ECO:0000256" key="3">
    <source>
        <dbReference type="RuleBase" id="RU003707"/>
    </source>
</evidence>
<dbReference type="PANTHER" id="PTHR11941:SF54">
    <property type="entry name" value="ENOYL-COA HYDRATASE, MITOCHONDRIAL"/>
    <property type="match status" value="1"/>
</dbReference>
<comment type="similarity">
    <text evidence="1 3">Belongs to the enoyl-CoA hydratase/isomerase family.</text>
</comment>